<evidence type="ECO:0000256" key="6">
    <source>
        <dbReference type="ARBA" id="ARBA00022776"/>
    </source>
</evidence>
<dbReference type="GO" id="GO:0005813">
    <property type="term" value="C:centrosome"/>
    <property type="evidence" value="ECO:0007669"/>
    <property type="project" value="TreeGrafter"/>
</dbReference>
<evidence type="ECO:0000256" key="12">
    <source>
        <dbReference type="SAM" id="MobiDB-lite"/>
    </source>
</evidence>
<dbReference type="GO" id="GO:0046599">
    <property type="term" value="P:regulation of centriole replication"/>
    <property type="evidence" value="ECO:0007669"/>
    <property type="project" value="TreeGrafter"/>
</dbReference>
<proteinExistence type="predicted"/>
<feature type="coiled-coil region" evidence="11">
    <location>
        <begin position="316"/>
        <end position="382"/>
    </location>
</feature>
<feature type="region of interest" description="Disordered" evidence="12">
    <location>
        <begin position="1"/>
        <end position="21"/>
    </location>
</feature>
<dbReference type="EMBL" id="QBIY01011170">
    <property type="protein sequence ID" value="RXN34671.1"/>
    <property type="molecule type" value="Genomic_DNA"/>
</dbReference>
<comment type="caution">
    <text evidence="13">The sequence shown here is derived from an EMBL/GenBank/DDBJ whole genome shotgun (WGS) entry which is preliminary data.</text>
</comment>
<accession>A0A498NS56</accession>
<comment type="subcellular location">
    <subcellularLocation>
        <location evidence="1">Cytoplasm</location>
        <location evidence="1">Cytoskeleton</location>
        <location evidence="1">Microtubule organizing center</location>
        <location evidence="1">Centrosome</location>
        <location evidence="1">Centriole</location>
    </subcellularLocation>
    <subcellularLocation>
        <location evidence="2">Cytoplasm</location>
        <location evidence="2">Cytoskeleton</location>
        <location evidence="2">Spindle</location>
    </subcellularLocation>
</comment>
<dbReference type="Pfam" id="PF15678">
    <property type="entry name" value="SPICE"/>
    <property type="match status" value="2"/>
</dbReference>
<feature type="region of interest" description="Disordered" evidence="12">
    <location>
        <begin position="201"/>
        <end position="255"/>
    </location>
</feature>
<evidence type="ECO:0000256" key="8">
    <source>
        <dbReference type="ARBA" id="ARBA00023212"/>
    </source>
</evidence>
<protein>
    <recommendedName>
        <fullName evidence="3">Spindle and centriole-associated protein 1</fullName>
    </recommendedName>
    <alternativeName>
        <fullName evidence="10">Coiled-coil domain-containing protein 52</fullName>
    </alternativeName>
</protein>
<evidence type="ECO:0000313" key="14">
    <source>
        <dbReference type="Proteomes" id="UP000290572"/>
    </source>
</evidence>
<feature type="region of interest" description="Disordered" evidence="12">
    <location>
        <begin position="278"/>
        <end position="297"/>
    </location>
</feature>
<dbReference type="GO" id="GO:0005819">
    <property type="term" value="C:spindle"/>
    <property type="evidence" value="ECO:0007669"/>
    <property type="project" value="UniProtKB-SubCell"/>
</dbReference>
<dbReference type="GO" id="GO:0051310">
    <property type="term" value="P:metaphase chromosome alignment"/>
    <property type="evidence" value="ECO:0007669"/>
    <property type="project" value="TreeGrafter"/>
</dbReference>
<reference evidence="13 14" key="1">
    <citation type="submission" date="2018-03" db="EMBL/GenBank/DDBJ databases">
        <title>Draft genome sequence of Rohu Carp (Labeo rohita).</title>
        <authorList>
            <person name="Das P."/>
            <person name="Kushwaha B."/>
            <person name="Joshi C.G."/>
            <person name="Kumar D."/>
            <person name="Nagpure N.S."/>
            <person name="Sahoo L."/>
            <person name="Das S.P."/>
            <person name="Bit A."/>
            <person name="Patnaik S."/>
            <person name="Meher P.K."/>
            <person name="Jayasankar P."/>
            <person name="Koringa P.G."/>
            <person name="Patel N.V."/>
            <person name="Hinsu A.T."/>
            <person name="Kumar R."/>
            <person name="Pandey M."/>
            <person name="Agarwal S."/>
            <person name="Srivastava S."/>
            <person name="Singh M."/>
            <person name="Iquebal M.A."/>
            <person name="Jaiswal S."/>
            <person name="Angadi U.B."/>
            <person name="Kumar N."/>
            <person name="Raza M."/>
            <person name="Shah T.M."/>
            <person name="Rai A."/>
            <person name="Jena J.K."/>
        </authorList>
    </citation>
    <scope>NUCLEOTIDE SEQUENCE [LARGE SCALE GENOMIC DNA]</scope>
    <source>
        <strain evidence="13">DASCIFA01</strain>
        <tissue evidence="13">Testis</tissue>
    </source>
</reference>
<feature type="compositionally biased region" description="Polar residues" evidence="12">
    <location>
        <begin position="528"/>
        <end position="568"/>
    </location>
</feature>
<dbReference type="InterPro" id="IPR031387">
    <property type="entry name" value="SPICE1"/>
</dbReference>
<dbReference type="PANTHER" id="PTHR31167">
    <property type="entry name" value="SPINDLE AND CENTRIOLE ASSOCIATED PROTEIN 1 SPICE1"/>
    <property type="match status" value="1"/>
</dbReference>
<feature type="region of interest" description="Disordered" evidence="12">
    <location>
        <begin position="123"/>
        <end position="150"/>
    </location>
</feature>
<keyword evidence="7 11" id="KW-0175">Coiled coil</keyword>
<dbReference type="STRING" id="84645.A0A498NS56"/>
<evidence type="ECO:0000256" key="1">
    <source>
        <dbReference type="ARBA" id="ARBA00004114"/>
    </source>
</evidence>
<dbReference type="PANTHER" id="PTHR31167:SF3">
    <property type="entry name" value="SPINDLE AND CENTRIOLE-ASSOCIATED PROTEIN 1"/>
    <property type="match status" value="1"/>
</dbReference>
<dbReference type="GO" id="GO:0090307">
    <property type="term" value="P:mitotic spindle assembly"/>
    <property type="evidence" value="ECO:0007669"/>
    <property type="project" value="InterPro"/>
</dbReference>
<evidence type="ECO:0000256" key="5">
    <source>
        <dbReference type="ARBA" id="ARBA00022618"/>
    </source>
</evidence>
<evidence type="ECO:0000256" key="4">
    <source>
        <dbReference type="ARBA" id="ARBA00022490"/>
    </source>
</evidence>
<dbReference type="AlphaFoldDB" id="A0A498NS56"/>
<evidence type="ECO:0000256" key="9">
    <source>
        <dbReference type="ARBA" id="ARBA00023306"/>
    </source>
</evidence>
<evidence type="ECO:0000256" key="10">
    <source>
        <dbReference type="ARBA" id="ARBA00030722"/>
    </source>
</evidence>
<dbReference type="Proteomes" id="UP000290572">
    <property type="component" value="Unassembled WGS sequence"/>
</dbReference>
<keyword evidence="14" id="KW-1185">Reference proteome</keyword>
<keyword evidence="4" id="KW-0963">Cytoplasm</keyword>
<keyword evidence="9" id="KW-0131">Cell cycle</keyword>
<organism evidence="13 14">
    <name type="scientific">Labeo rohita</name>
    <name type="common">Indian major carp</name>
    <name type="synonym">Cyprinus rohita</name>
    <dbReference type="NCBI Taxonomy" id="84645"/>
    <lineage>
        <taxon>Eukaryota</taxon>
        <taxon>Metazoa</taxon>
        <taxon>Chordata</taxon>
        <taxon>Craniata</taxon>
        <taxon>Vertebrata</taxon>
        <taxon>Euteleostomi</taxon>
        <taxon>Actinopterygii</taxon>
        <taxon>Neopterygii</taxon>
        <taxon>Teleostei</taxon>
        <taxon>Ostariophysi</taxon>
        <taxon>Cypriniformes</taxon>
        <taxon>Cyprinidae</taxon>
        <taxon>Labeoninae</taxon>
        <taxon>Labeonini</taxon>
        <taxon>Labeo</taxon>
    </lineage>
</organism>
<gene>
    <name evidence="13" type="ORF">ROHU_014756</name>
</gene>
<sequence>MNRSLYGAGKRPVRSRKVSAPKKEWVSTVNDLSVHKATPEEMARRHEMHRSQNRVVAQWELKEKALTRRRRKNQPPSPPGLDRTRLNIIREVFSDQCQLRDVIARSDRALAAVKDLFGDAPRRRTGFPSITVAPDCDSDSELPVHQKPDPPTQLSLLSQSMMDQQALNELEECEEEHDEVQDASVHLSSVMHRKRNKCISKSFPWGSEHPEQELPKTPCNTGVREDHAGTKSRSFQASRGHSRHTSGLSGSGLSSLAGNQSSLELLQSMLEQVETDLNSLDHQNPPPEARPQQQRPGLTGFSVALVATLGRLASHIRKKEEEALREAQERRRLEEEVKEQRALIDALTVESLTLREESAALQARLQQQISDLERRLDAVVLVEGRPDSAEPHKTVQITDSTVQKSRNLEYSGVENDLQQQDFVSAAVLLSPPRQRDGLPPAVCRPHSHVPLLHYSGSCEATGSQGSLEDFDISISPSSFASLPRPTPLLDNISQDAMLGEIAELTRQNAAIRAQLGQHRPSPAGASVSREQSADRLSTTSSAFRQVSPSTEPQHTQQLNWKSLTTKFG</sequence>
<feature type="compositionally biased region" description="Low complexity" evidence="12">
    <location>
        <begin position="245"/>
        <end position="255"/>
    </location>
</feature>
<dbReference type="GO" id="GO:0005814">
    <property type="term" value="C:centriole"/>
    <property type="evidence" value="ECO:0007669"/>
    <property type="project" value="UniProtKB-SubCell"/>
</dbReference>
<evidence type="ECO:0000256" key="7">
    <source>
        <dbReference type="ARBA" id="ARBA00023054"/>
    </source>
</evidence>
<keyword evidence="6" id="KW-0498">Mitosis</keyword>
<keyword evidence="5" id="KW-0132">Cell division</keyword>
<evidence type="ECO:0000256" key="11">
    <source>
        <dbReference type="SAM" id="Coils"/>
    </source>
</evidence>
<feature type="region of interest" description="Disordered" evidence="12">
    <location>
        <begin position="515"/>
        <end position="568"/>
    </location>
</feature>
<evidence type="ECO:0000256" key="2">
    <source>
        <dbReference type="ARBA" id="ARBA00004186"/>
    </source>
</evidence>
<dbReference type="GO" id="GO:0051301">
    <property type="term" value="P:cell division"/>
    <property type="evidence" value="ECO:0007669"/>
    <property type="project" value="UniProtKB-KW"/>
</dbReference>
<keyword evidence="8" id="KW-0206">Cytoskeleton</keyword>
<name>A0A498NS56_LABRO</name>
<evidence type="ECO:0000313" key="13">
    <source>
        <dbReference type="EMBL" id="RXN34671.1"/>
    </source>
</evidence>
<feature type="compositionally biased region" description="Basic residues" evidence="12">
    <location>
        <begin position="11"/>
        <end position="20"/>
    </location>
</feature>
<evidence type="ECO:0000256" key="3">
    <source>
        <dbReference type="ARBA" id="ARBA00018313"/>
    </source>
</evidence>